<evidence type="ECO:0000313" key="6">
    <source>
        <dbReference type="Proteomes" id="UP000228996"/>
    </source>
</evidence>
<dbReference type="Pfam" id="PF13328">
    <property type="entry name" value="HD_4"/>
    <property type="match status" value="1"/>
</dbReference>
<dbReference type="Gene3D" id="3.10.20.30">
    <property type="match status" value="1"/>
</dbReference>
<dbReference type="FunFam" id="3.10.20.30:FF:000002">
    <property type="entry name" value="GTP pyrophosphokinase (RelA/SpoT)"/>
    <property type="match status" value="1"/>
</dbReference>
<dbReference type="SUPFAM" id="SSF81271">
    <property type="entry name" value="TGS-like"/>
    <property type="match status" value="1"/>
</dbReference>
<dbReference type="PROSITE" id="PS51880">
    <property type="entry name" value="TGS"/>
    <property type="match status" value="1"/>
</dbReference>
<name>A0A2M6XE74_9BACT</name>
<dbReference type="CDD" id="cd01668">
    <property type="entry name" value="TGS_RSH"/>
    <property type="match status" value="1"/>
</dbReference>
<dbReference type="PANTHER" id="PTHR21262">
    <property type="entry name" value="GUANOSINE-3',5'-BIS DIPHOSPHATE 3'-PYROPHOSPHOHYDROLASE"/>
    <property type="match status" value="1"/>
</dbReference>
<accession>A0A2M6XE74</accession>
<comment type="function">
    <text evidence="2">In eubacteria ppGpp (guanosine 3'-diphosphate 5'-diphosphate) is a mediator of the stringent response that coordinates a variety of cellular activities in response to changes in nutritional abundance.</text>
</comment>
<dbReference type="Gene3D" id="1.10.3210.10">
    <property type="entry name" value="Hypothetical protein af1432"/>
    <property type="match status" value="1"/>
</dbReference>
<evidence type="ECO:0000256" key="1">
    <source>
        <dbReference type="ARBA" id="ARBA00025704"/>
    </source>
</evidence>
<feature type="domain" description="HD" evidence="3">
    <location>
        <begin position="32"/>
        <end position="132"/>
    </location>
</feature>
<reference evidence="6" key="1">
    <citation type="submission" date="2017-09" db="EMBL/GenBank/DDBJ databases">
        <title>Depth-based differentiation of microbial function through sediment-hosted aquifers and enrichment of novel symbionts in the deep terrestrial subsurface.</title>
        <authorList>
            <person name="Probst A.J."/>
            <person name="Ladd B."/>
            <person name="Jarett J.K."/>
            <person name="Geller-Mcgrath D.E."/>
            <person name="Sieber C.M.K."/>
            <person name="Emerson J.B."/>
            <person name="Anantharaman K."/>
            <person name="Thomas B.C."/>
            <person name="Malmstrom R."/>
            <person name="Stieglmeier M."/>
            <person name="Klingl A."/>
            <person name="Woyke T."/>
            <person name="Ryan C.M."/>
            <person name="Banfield J.F."/>
        </authorList>
    </citation>
    <scope>NUCLEOTIDE SEQUENCE [LARGE SCALE GENOMIC DNA]</scope>
</reference>
<proteinExistence type="inferred from homology"/>
<dbReference type="Proteomes" id="UP000228996">
    <property type="component" value="Unassembled WGS sequence"/>
</dbReference>
<evidence type="ECO:0000259" key="3">
    <source>
        <dbReference type="PROSITE" id="PS51831"/>
    </source>
</evidence>
<dbReference type="InterPro" id="IPR004095">
    <property type="entry name" value="TGS"/>
</dbReference>
<dbReference type="GO" id="GO:0015969">
    <property type="term" value="P:guanosine tetraphosphate metabolic process"/>
    <property type="evidence" value="ECO:0007669"/>
    <property type="project" value="InterPro"/>
</dbReference>
<gene>
    <name evidence="5" type="ORF">COT44_00255</name>
</gene>
<dbReference type="InterPro" id="IPR043519">
    <property type="entry name" value="NT_sf"/>
</dbReference>
<dbReference type="FunFam" id="1.10.3210.10:FF:000001">
    <property type="entry name" value="GTP pyrophosphokinase RelA"/>
    <property type="match status" value="1"/>
</dbReference>
<organism evidence="5 6">
    <name type="scientific">Candidatus Shapirobacteria bacterium CG08_land_8_20_14_0_20_39_18</name>
    <dbReference type="NCBI Taxonomy" id="1974883"/>
    <lineage>
        <taxon>Bacteria</taxon>
        <taxon>Candidatus Shapironibacteriota</taxon>
    </lineage>
</organism>
<comment type="similarity">
    <text evidence="2">Belongs to the relA/spoT family.</text>
</comment>
<dbReference type="EMBL" id="PEYO01000002">
    <property type="protein sequence ID" value="PIU03946.1"/>
    <property type="molecule type" value="Genomic_DNA"/>
</dbReference>
<dbReference type="InterPro" id="IPR003607">
    <property type="entry name" value="HD/PDEase_dom"/>
</dbReference>
<dbReference type="InterPro" id="IPR012675">
    <property type="entry name" value="Beta-grasp_dom_sf"/>
</dbReference>
<dbReference type="NCBIfam" id="TIGR00691">
    <property type="entry name" value="spoT_relA"/>
    <property type="match status" value="1"/>
</dbReference>
<dbReference type="InterPro" id="IPR006674">
    <property type="entry name" value="HD_domain"/>
</dbReference>
<dbReference type="CDD" id="cd05399">
    <property type="entry name" value="NT_Rel-Spo_like"/>
    <property type="match status" value="1"/>
</dbReference>
<dbReference type="PANTHER" id="PTHR21262:SF31">
    <property type="entry name" value="GTP PYROPHOSPHOKINASE"/>
    <property type="match status" value="1"/>
</dbReference>
<dbReference type="InterPro" id="IPR033655">
    <property type="entry name" value="TGS_RelA/SpoT"/>
</dbReference>
<comment type="caution">
    <text evidence="5">The sequence shown here is derived from an EMBL/GenBank/DDBJ whole genome shotgun (WGS) entry which is preliminary data.</text>
</comment>
<dbReference type="InterPro" id="IPR012676">
    <property type="entry name" value="TGS-like"/>
</dbReference>
<dbReference type="SMART" id="SM00471">
    <property type="entry name" value="HDc"/>
    <property type="match status" value="1"/>
</dbReference>
<dbReference type="Gene3D" id="3.30.460.10">
    <property type="entry name" value="Beta Polymerase, domain 2"/>
    <property type="match status" value="1"/>
</dbReference>
<dbReference type="SUPFAM" id="SSF109604">
    <property type="entry name" value="HD-domain/PDEase-like"/>
    <property type="match status" value="1"/>
</dbReference>
<dbReference type="CDD" id="cd00077">
    <property type="entry name" value="HDc"/>
    <property type="match status" value="1"/>
</dbReference>
<evidence type="ECO:0000256" key="2">
    <source>
        <dbReference type="RuleBase" id="RU003847"/>
    </source>
</evidence>
<dbReference type="GO" id="GO:0005886">
    <property type="term" value="C:plasma membrane"/>
    <property type="evidence" value="ECO:0007669"/>
    <property type="project" value="TreeGrafter"/>
</dbReference>
<evidence type="ECO:0000313" key="5">
    <source>
        <dbReference type="EMBL" id="PIU03946.1"/>
    </source>
</evidence>
<sequence>MNKLPKDPLIQKAYVFAEKSFIGQKRFSGDPVFSHSLAVALLLAEWRLDSTSIVAGLLHDVVEDGGKTIEQIRSQFGDQVGDLVWGVTKIGELKFRGSDEEVFVENLRKMLVVMAKDLRVVLIKLADRYHNMQTLSFLPPEKQFRIAKETLEIYAPMAERLGIGELKGKLEDLAFPYVYPKEHDWVVNLSQDYFQKAEKQISQAKEDLKKEFKKENIKAEVHGRRKHLYSLWRKLLRPEINKDINKIYDLAALRILVDEVRDCYASLGVVHKIWKPVPAIGIRDFIAQPKPNGYRSIHTTVFGKDGRIIEIQIRTFEMHDQAENGVAAHWHYGQQKNTSLSDKKIEQGFFAPDAKLSWVKQLVSWQKEIAGSHEYLEALKFDALKHRIFVFSPKGDVYDLPVDATPIDFAYAVHTSLGDHTAGAKVDGKMVQLNEPLKSGQTVEIIIDKNKKKPSRDWLNFVVTQTAKKEIQKHSKT</sequence>
<dbReference type="SMART" id="SM00954">
    <property type="entry name" value="RelA_SpoT"/>
    <property type="match status" value="1"/>
</dbReference>
<evidence type="ECO:0000259" key="4">
    <source>
        <dbReference type="PROSITE" id="PS51880"/>
    </source>
</evidence>
<dbReference type="Pfam" id="PF02824">
    <property type="entry name" value="TGS"/>
    <property type="match status" value="1"/>
</dbReference>
<comment type="pathway">
    <text evidence="1">Purine metabolism.</text>
</comment>
<dbReference type="Pfam" id="PF04607">
    <property type="entry name" value="RelA_SpoT"/>
    <property type="match status" value="1"/>
</dbReference>
<dbReference type="SUPFAM" id="SSF81301">
    <property type="entry name" value="Nucleotidyltransferase"/>
    <property type="match status" value="1"/>
</dbReference>
<dbReference type="PROSITE" id="PS51831">
    <property type="entry name" value="HD"/>
    <property type="match status" value="1"/>
</dbReference>
<dbReference type="InterPro" id="IPR004811">
    <property type="entry name" value="RelA/Spo_fam"/>
</dbReference>
<evidence type="ECO:0008006" key="7">
    <source>
        <dbReference type="Google" id="ProtNLM"/>
    </source>
</evidence>
<dbReference type="InterPro" id="IPR007685">
    <property type="entry name" value="RelA_SpoT"/>
</dbReference>
<feature type="domain" description="TGS" evidence="4">
    <location>
        <begin position="386"/>
        <end position="447"/>
    </location>
</feature>
<dbReference type="AlphaFoldDB" id="A0A2M6XE74"/>
<protein>
    <recommendedName>
        <fullName evidence="7">(P)ppGpp synthetase</fullName>
    </recommendedName>
</protein>